<accession>A0ABX0VDR3</accession>
<comment type="caution">
    <text evidence="1">The sequence shown here is derived from an EMBL/GenBank/DDBJ whole genome shotgun (WGS) entry which is preliminary data.</text>
</comment>
<gene>
    <name evidence="1" type="ORF">HB375_14470</name>
</gene>
<protein>
    <recommendedName>
        <fullName evidence="3">GIY-YIG domain-containing protein</fullName>
    </recommendedName>
</protein>
<dbReference type="RefSeq" id="WP_167673685.1">
    <property type="nucleotide sequence ID" value="NZ_JAATJS010000004.1"/>
</dbReference>
<reference evidence="1 2" key="1">
    <citation type="submission" date="2020-03" db="EMBL/GenBank/DDBJ databases">
        <title>The genome sequence of Microvirga sp. c23x22.</title>
        <authorList>
            <person name="Zhang X."/>
        </authorList>
    </citation>
    <scope>NUCLEOTIDE SEQUENCE [LARGE SCALE GENOMIC DNA]</scope>
    <source>
        <strain evidence="2">c23x22</strain>
    </source>
</reference>
<name>A0ABX0VDR3_9HYPH</name>
<evidence type="ECO:0008006" key="3">
    <source>
        <dbReference type="Google" id="ProtNLM"/>
    </source>
</evidence>
<evidence type="ECO:0000313" key="1">
    <source>
        <dbReference type="EMBL" id="NIX77803.1"/>
    </source>
</evidence>
<sequence>MGPFATIEEAQKIALEKGQTDNRSCLECLPKTGSDPTLAARANVSQHGQDAEQLIEQQLNGKLDLKWQPLGAIEVDEGAKLKFPPILNVPGLYRFKALHPSGAVSVYIGETENLRRRFGNYRNPGPSQQTSRRINVWATELLKDGGRIFVSISIEGRASIEERELQVDLRYKAWRRLFENWSLLLEGTQDVESLNL</sequence>
<dbReference type="EMBL" id="JAATJS010000004">
    <property type="protein sequence ID" value="NIX77803.1"/>
    <property type="molecule type" value="Genomic_DNA"/>
</dbReference>
<proteinExistence type="predicted"/>
<keyword evidence="2" id="KW-1185">Reference proteome</keyword>
<organism evidence="1 2">
    <name type="scientific">Microvirga terricola</name>
    <dbReference type="NCBI Taxonomy" id="2719797"/>
    <lineage>
        <taxon>Bacteria</taxon>
        <taxon>Pseudomonadati</taxon>
        <taxon>Pseudomonadota</taxon>
        <taxon>Alphaproteobacteria</taxon>
        <taxon>Hyphomicrobiales</taxon>
        <taxon>Methylobacteriaceae</taxon>
        <taxon>Microvirga</taxon>
    </lineage>
</organism>
<dbReference type="Proteomes" id="UP000707352">
    <property type="component" value="Unassembled WGS sequence"/>
</dbReference>
<evidence type="ECO:0000313" key="2">
    <source>
        <dbReference type="Proteomes" id="UP000707352"/>
    </source>
</evidence>